<evidence type="ECO:0000313" key="2">
    <source>
        <dbReference type="EMBL" id="QBQ64293.1"/>
    </source>
</evidence>
<evidence type="ECO:0000259" key="1">
    <source>
        <dbReference type="Pfam" id="PF12706"/>
    </source>
</evidence>
<accession>A0A4P7CGX6</accession>
<organism evidence="2 3">
    <name type="scientific">Actinobacillus indolicus</name>
    <dbReference type="NCBI Taxonomy" id="51049"/>
    <lineage>
        <taxon>Bacteria</taxon>
        <taxon>Pseudomonadati</taxon>
        <taxon>Pseudomonadota</taxon>
        <taxon>Gammaproteobacteria</taxon>
        <taxon>Pasteurellales</taxon>
        <taxon>Pasteurellaceae</taxon>
        <taxon>Actinobacillus</taxon>
    </lineage>
</organism>
<dbReference type="RefSeq" id="WP_162857117.1">
    <property type="nucleotide sequence ID" value="NZ_CP038145.1"/>
</dbReference>
<dbReference type="PANTHER" id="PTHR15032:SF4">
    <property type="entry name" value="N-ACYL-PHOSPHATIDYLETHANOLAMINE-HYDROLYZING PHOSPHOLIPASE D"/>
    <property type="match status" value="1"/>
</dbReference>
<gene>
    <name evidence="2" type="ORF">EXH44_08705</name>
</gene>
<proteinExistence type="predicted"/>
<feature type="domain" description="Metallo-beta-lactamase" evidence="1">
    <location>
        <begin position="112"/>
        <end position="308"/>
    </location>
</feature>
<dbReference type="PANTHER" id="PTHR15032">
    <property type="entry name" value="N-ACYL-PHOSPHATIDYLETHANOLAMINE-HYDROLYZING PHOSPHOLIPASE D"/>
    <property type="match status" value="1"/>
</dbReference>
<keyword evidence="3" id="KW-1185">Reference proteome</keyword>
<dbReference type="InterPro" id="IPR001279">
    <property type="entry name" value="Metallo-B-lactamas"/>
</dbReference>
<dbReference type="AlphaFoldDB" id="A0A4P7CGX6"/>
<dbReference type="Proteomes" id="UP000294444">
    <property type="component" value="Chromosome"/>
</dbReference>
<protein>
    <submittedName>
        <fullName evidence="2">Multidrug transporter</fullName>
    </submittedName>
</protein>
<reference evidence="2 3" key="1">
    <citation type="submission" date="2019-03" db="EMBL/GenBank/DDBJ databases">
        <authorList>
            <person name="Che Y."/>
            <person name="Zhou L."/>
        </authorList>
    </citation>
    <scope>NUCLEOTIDE SEQUENCE [LARGE SCALE GENOMIC DNA]</scope>
    <source>
        <strain evidence="2 3">AIFJ1607</strain>
    </source>
</reference>
<dbReference type="KEGG" id="aio:EXH44_08705"/>
<dbReference type="EMBL" id="CP038145">
    <property type="protein sequence ID" value="QBQ64293.1"/>
    <property type="molecule type" value="Genomic_DNA"/>
</dbReference>
<sequence length="359" mass="41370">MTLFKKSLFSLTALIAGAVYWLYPDRYPSYPESDHYSAQTGTFFNLIPEGEIDGSKMRSALWDMVFNAERFAPKSPLPSIKPDFEQFLTSDEQAKFIWFGHSSLLAHISGKTIFIDPVFAQYASPVPIMMKRFQPAPAKLEDIPPVDVIILSHNHYDHLDKSVIEHYRSQKTRFIVPLGVGVILQKWGIEPERIQELDWWQYTQLDDIQISAVPARHNTGRELFDRNKSLWVGYVFKTTSEQFYYSGDTSFGDGSQFSQIAERFGEFDLAFVENGQYNPTWIDSHMLPEQTAQAVGLLKAKRFMPVHWGAYPLSIHEWDDPVKRSIPLVEQQGIKTVTPLLGEVFSKESKTEHWWHDVK</sequence>
<evidence type="ECO:0000313" key="3">
    <source>
        <dbReference type="Proteomes" id="UP000294444"/>
    </source>
</evidence>
<name>A0A4P7CGX6_9PAST</name>
<dbReference type="GO" id="GO:0005737">
    <property type="term" value="C:cytoplasm"/>
    <property type="evidence" value="ECO:0007669"/>
    <property type="project" value="TreeGrafter"/>
</dbReference>
<dbReference type="SUPFAM" id="SSF56281">
    <property type="entry name" value="Metallo-hydrolase/oxidoreductase"/>
    <property type="match status" value="1"/>
</dbReference>
<dbReference type="InterPro" id="IPR036866">
    <property type="entry name" value="RibonucZ/Hydroxyglut_hydro"/>
</dbReference>
<dbReference type="Pfam" id="PF12706">
    <property type="entry name" value="Lactamase_B_2"/>
    <property type="match status" value="1"/>
</dbReference>
<dbReference type="Gene3D" id="3.60.15.10">
    <property type="entry name" value="Ribonuclease Z/Hydroxyacylglutathione hydrolase-like"/>
    <property type="match status" value="1"/>
</dbReference>